<sequence length="140" mass="15871">MDRIVPASKKPHIVCVTFPTQGHITPLLKLAKLLHFRGLPFTLQAAEELGIPIVFFWAMSACAFLGYSQYSNLVAKDVADMENGYLDTVVDWIPGLEGIRLRDLPTFIRTTDPNDTYYVKLHHGTDKDVSKRFGHYSQYV</sequence>
<dbReference type="Proteomes" id="UP001163603">
    <property type="component" value="Chromosome 14"/>
</dbReference>
<evidence type="ECO:0000313" key="2">
    <source>
        <dbReference type="Proteomes" id="UP001163603"/>
    </source>
</evidence>
<organism evidence="1 2">
    <name type="scientific">Pistacia integerrima</name>
    <dbReference type="NCBI Taxonomy" id="434235"/>
    <lineage>
        <taxon>Eukaryota</taxon>
        <taxon>Viridiplantae</taxon>
        <taxon>Streptophyta</taxon>
        <taxon>Embryophyta</taxon>
        <taxon>Tracheophyta</taxon>
        <taxon>Spermatophyta</taxon>
        <taxon>Magnoliopsida</taxon>
        <taxon>eudicotyledons</taxon>
        <taxon>Gunneridae</taxon>
        <taxon>Pentapetalae</taxon>
        <taxon>rosids</taxon>
        <taxon>malvids</taxon>
        <taxon>Sapindales</taxon>
        <taxon>Anacardiaceae</taxon>
        <taxon>Pistacia</taxon>
    </lineage>
</organism>
<protein>
    <submittedName>
        <fullName evidence="1">Uncharacterized protein</fullName>
    </submittedName>
</protein>
<evidence type="ECO:0000313" key="1">
    <source>
        <dbReference type="EMBL" id="KAJ0010503.1"/>
    </source>
</evidence>
<proteinExistence type="predicted"/>
<accession>A0ACC0X4G5</accession>
<comment type="caution">
    <text evidence="1">The sequence shown here is derived from an EMBL/GenBank/DDBJ whole genome shotgun (WGS) entry which is preliminary data.</text>
</comment>
<keyword evidence="2" id="KW-1185">Reference proteome</keyword>
<gene>
    <name evidence="1" type="ORF">Pint_32887</name>
</gene>
<name>A0ACC0X4G5_9ROSI</name>
<reference evidence="2" key="1">
    <citation type="journal article" date="2023" name="G3 (Bethesda)">
        <title>Genome assembly and association tests identify interacting loci associated with vigor, precocity, and sex in interspecific pistachio rootstocks.</title>
        <authorList>
            <person name="Palmer W."/>
            <person name="Jacygrad E."/>
            <person name="Sagayaradj S."/>
            <person name="Cavanaugh K."/>
            <person name="Han R."/>
            <person name="Bertier L."/>
            <person name="Beede B."/>
            <person name="Kafkas S."/>
            <person name="Golino D."/>
            <person name="Preece J."/>
            <person name="Michelmore R."/>
        </authorList>
    </citation>
    <scope>NUCLEOTIDE SEQUENCE [LARGE SCALE GENOMIC DNA]</scope>
</reference>
<dbReference type="EMBL" id="CM047749">
    <property type="protein sequence ID" value="KAJ0010503.1"/>
    <property type="molecule type" value="Genomic_DNA"/>
</dbReference>